<sequence length="88" mass="9237">MQPIIAGCQSQGGALRQLGRRTPVQLAFVRSHAPAVVKRRSATSWHPDLCPRHLPGCWGTTKAHGRGSARSGSRGGAARSGSRGEGPE</sequence>
<proteinExistence type="predicted"/>
<evidence type="ECO:0000313" key="3">
    <source>
        <dbReference type="Proteomes" id="UP000485058"/>
    </source>
</evidence>
<feature type="region of interest" description="Disordered" evidence="1">
    <location>
        <begin position="55"/>
        <end position="88"/>
    </location>
</feature>
<protein>
    <submittedName>
        <fullName evidence="2">Uncharacterized protein</fullName>
    </submittedName>
</protein>
<reference evidence="2 3" key="1">
    <citation type="submission" date="2020-02" db="EMBL/GenBank/DDBJ databases">
        <title>Draft genome sequence of Haematococcus lacustris strain NIES-144.</title>
        <authorList>
            <person name="Morimoto D."/>
            <person name="Nakagawa S."/>
            <person name="Yoshida T."/>
            <person name="Sawayama S."/>
        </authorList>
    </citation>
    <scope>NUCLEOTIDE SEQUENCE [LARGE SCALE GENOMIC DNA]</scope>
    <source>
        <strain evidence="2 3">NIES-144</strain>
    </source>
</reference>
<evidence type="ECO:0000313" key="2">
    <source>
        <dbReference type="EMBL" id="GFH15680.1"/>
    </source>
</evidence>
<accession>A0A699Z233</accession>
<name>A0A699Z233_HAELA</name>
<dbReference type="Proteomes" id="UP000485058">
    <property type="component" value="Unassembled WGS sequence"/>
</dbReference>
<organism evidence="2 3">
    <name type="scientific">Haematococcus lacustris</name>
    <name type="common">Green alga</name>
    <name type="synonym">Haematococcus pluvialis</name>
    <dbReference type="NCBI Taxonomy" id="44745"/>
    <lineage>
        <taxon>Eukaryota</taxon>
        <taxon>Viridiplantae</taxon>
        <taxon>Chlorophyta</taxon>
        <taxon>core chlorophytes</taxon>
        <taxon>Chlorophyceae</taxon>
        <taxon>CS clade</taxon>
        <taxon>Chlamydomonadales</taxon>
        <taxon>Haematococcaceae</taxon>
        <taxon>Haematococcus</taxon>
    </lineage>
</organism>
<comment type="caution">
    <text evidence="2">The sequence shown here is derived from an EMBL/GenBank/DDBJ whole genome shotgun (WGS) entry which is preliminary data.</text>
</comment>
<feature type="compositionally biased region" description="Low complexity" evidence="1">
    <location>
        <begin position="66"/>
        <end position="81"/>
    </location>
</feature>
<gene>
    <name evidence="2" type="ORF">HaLaN_11952</name>
</gene>
<dbReference type="AlphaFoldDB" id="A0A699Z233"/>
<evidence type="ECO:0000256" key="1">
    <source>
        <dbReference type="SAM" id="MobiDB-lite"/>
    </source>
</evidence>
<dbReference type="EMBL" id="BLLF01000883">
    <property type="protein sequence ID" value="GFH15680.1"/>
    <property type="molecule type" value="Genomic_DNA"/>
</dbReference>
<keyword evidence="3" id="KW-1185">Reference proteome</keyword>